<reference evidence="1 2" key="1">
    <citation type="submission" date="2018-08" db="EMBL/GenBank/DDBJ databases">
        <title>Achromobacter xylosoxidans Genome sequencing and assembly.</title>
        <authorList>
            <person name="Wang R."/>
            <person name="Rensing C."/>
            <person name="Li Y."/>
        </authorList>
    </citation>
    <scope>NUCLEOTIDE SEQUENCE [LARGE SCALE GENOMIC DNA]</scope>
    <source>
        <strain evidence="1 2">GD003A</strain>
    </source>
</reference>
<dbReference type="OrthoDB" id="8658541at2"/>
<dbReference type="Proteomes" id="UP000285324">
    <property type="component" value="Unassembled WGS sequence"/>
</dbReference>
<comment type="caution">
    <text evidence="1">The sequence shown here is derived from an EMBL/GenBank/DDBJ whole genome shotgun (WGS) entry which is preliminary data.</text>
</comment>
<dbReference type="AlphaFoldDB" id="A0A424WG43"/>
<proteinExistence type="predicted"/>
<sequence>MTISTRRLSDVLASTESGRLYRIEVFLRAEEPGAAALQADAARPDAARPNAARYIHRTTEGELVLPLDRNRYRLKSGEVLTALAPPLSDL</sequence>
<evidence type="ECO:0000313" key="2">
    <source>
        <dbReference type="Proteomes" id="UP000285324"/>
    </source>
</evidence>
<dbReference type="RefSeq" id="WP_118932211.1">
    <property type="nucleotide sequence ID" value="NZ_CP061008.1"/>
</dbReference>
<evidence type="ECO:0000313" key="1">
    <source>
        <dbReference type="EMBL" id="RPJ92213.1"/>
    </source>
</evidence>
<keyword evidence="1" id="KW-0418">Kinase</keyword>
<keyword evidence="1" id="KW-0808">Transferase</keyword>
<gene>
    <name evidence="1" type="ORF">DY367_08250</name>
</gene>
<dbReference type="GO" id="GO:0016301">
    <property type="term" value="F:kinase activity"/>
    <property type="evidence" value="ECO:0007669"/>
    <property type="project" value="UniProtKB-KW"/>
</dbReference>
<organism evidence="1 2">
    <name type="scientific">Alcaligenes xylosoxydans xylosoxydans</name>
    <name type="common">Achromobacter xylosoxidans</name>
    <dbReference type="NCBI Taxonomy" id="85698"/>
    <lineage>
        <taxon>Bacteria</taxon>
        <taxon>Pseudomonadati</taxon>
        <taxon>Pseudomonadota</taxon>
        <taxon>Betaproteobacteria</taxon>
        <taxon>Burkholderiales</taxon>
        <taxon>Alcaligenaceae</taxon>
        <taxon>Achromobacter</taxon>
    </lineage>
</organism>
<name>A0A424WG43_ALCXX</name>
<dbReference type="EMBL" id="QVXO01000009">
    <property type="protein sequence ID" value="RPJ92213.1"/>
    <property type="molecule type" value="Genomic_DNA"/>
</dbReference>
<accession>A0A424WG43</accession>
<protein>
    <submittedName>
        <fullName evidence="1">6-phosphofructokinase</fullName>
    </submittedName>
</protein>